<dbReference type="InterPro" id="IPR058031">
    <property type="entry name" value="AAA_lid_NorR"/>
</dbReference>
<dbReference type="Gene3D" id="1.10.10.60">
    <property type="entry name" value="Homeodomain-like"/>
    <property type="match status" value="1"/>
</dbReference>
<dbReference type="InterPro" id="IPR003593">
    <property type="entry name" value="AAA+_ATPase"/>
</dbReference>
<dbReference type="EMBL" id="FNBU01000001">
    <property type="protein sequence ID" value="SDF03771.1"/>
    <property type="molecule type" value="Genomic_DNA"/>
</dbReference>
<keyword evidence="5" id="KW-0804">Transcription</keyword>
<keyword evidence="3" id="KW-0805">Transcription regulation</keyword>
<evidence type="ECO:0000256" key="4">
    <source>
        <dbReference type="ARBA" id="ARBA00023125"/>
    </source>
</evidence>
<evidence type="ECO:0000313" key="9">
    <source>
        <dbReference type="Proteomes" id="UP000243333"/>
    </source>
</evidence>
<feature type="domain" description="Sigma-54 factor interaction" evidence="6">
    <location>
        <begin position="155"/>
        <end position="384"/>
    </location>
</feature>
<evidence type="ECO:0000256" key="2">
    <source>
        <dbReference type="ARBA" id="ARBA00022840"/>
    </source>
</evidence>
<proteinExistence type="predicted"/>
<dbReference type="InterPro" id="IPR000014">
    <property type="entry name" value="PAS"/>
</dbReference>
<dbReference type="Gene3D" id="3.30.450.20">
    <property type="entry name" value="PAS domain"/>
    <property type="match status" value="1"/>
</dbReference>
<dbReference type="CDD" id="cd00009">
    <property type="entry name" value="AAA"/>
    <property type="match status" value="1"/>
</dbReference>
<dbReference type="SUPFAM" id="SSF55785">
    <property type="entry name" value="PYP-like sensor domain (PAS domain)"/>
    <property type="match status" value="1"/>
</dbReference>
<dbReference type="CDD" id="cd00130">
    <property type="entry name" value="PAS"/>
    <property type="match status" value="1"/>
</dbReference>
<dbReference type="GO" id="GO:0006355">
    <property type="term" value="P:regulation of DNA-templated transcription"/>
    <property type="evidence" value="ECO:0007669"/>
    <property type="project" value="InterPro"/>
</dbReference>
<reference evidence="9" key="1">
    <citation type="submission" date="2016-10" db="EMBL/GenBank/DDBJ databases">
        <authorList>
            <person name="Varghese N."/>
            <person name="Submissions S."/>
        </authorList>
    </citation>
    <scope>NUCLEOTIDE SEQUENCE [LARGE SCALE GENOMIC DNA]</scope>
    <source>
        <strain evidence="9">DSM 23256</strain>
    </source>
</reference>
<dbReference type="AlphaFoldDB" id="A0A1G7HTF6"/>
<dbReference type="PANTHER" id="PTHR32071">
    <property type="entry name" value="TRANSCRIPTIONAL REGULATORY PROTEIN"/>
    <property type="match status" value="1"/>
</dbReference>
<dbReference type="PROSITE" id="PS00675">
    <property type="entry name" value="SIGMA54_INTERACT_1"/>
    <property type="match status" value="1"/>
</dbReference>
<sequence length="469" mass="52197">MKSNDMAGKNQQSPEMTVHWFLSILDAIYDGVLVADEFSIVRYINPEYTRITGVTYDQIIGKPLHEVRPGAILPQVIRSGKPLAGVYRREGDIEYVVDMAPIFIDGKIVGGVSVVKDITEVQRLSQELQKFAKRTKRLKNMVDRIYRAKYTFGDILGDSAELRAVISVAERIAQYDSDVLITGESGTGKEVFAQAIHNASPRASGPFVAVNCAALTPSLVESELFGYEDGAFTGAKKGGKVGLFEIADGGTILLDEIAEISLEVQAKLLRVLQERSIRRVGETAEIPLNVRVIAATNKDLAICVQEGRFREDLYYRLNVLNLQLPALRERISDVKILANYFLNLYSAKIGRTLVLHPETYDALMRYHWPGNVRELRNAIEFAANMCENTVIMPNHLPKVLLGNSQPLNGAGGTLVEIVREAERRTIETMLQRFGETVEGKRRIAEILGISLATLYNKMKTLGITERAEQ</sequence>
<dbReference type="Pfam" id="PF00989">
    <property type="entry name" value="PAS"/>
    <property type="match status" value="1"/>
</dbReference>
<evidence type="ECO:0000256" key="5">
    <source>
        <dbReference type="ARBA" id="ARBA00023163"/>
    </source>
</evidence>
<dbReference type="InterPro" id="IPR025662">
    <property type="entry name" value="Sigma_54_int_dom_ATP-bd_1"/>
</dbReference>
<dbReference type="RefSeq" id="WP_245690203.1">
    <property type="nucleotide sequence ID" value="NZ_FNBU01000001.1"/>
</dbReference>
<dbReference type="PROSITE" id="PS50045">
    <property type="entry name" value="SIGMA54_INTERACT_4"/>
    <property type="match status" value="1"/>
</dbReference>
<keyword evidence="9" id="KW-1185">Reference proteome</keyword>
<evidence type="ECO:0000259" key="6">
    <source>
        <dbReference type="PROSITE" id="PS50045"/>
    </source>
</evidence>
<dbReference type="GO" id="GO:0005524">
    <property type="term" value="F:ATP binding"/>
    <property type="evidence" value="ECO:0007669"/>
    <property type="project" value="UniProtKB-KW"/>
</dbReference>
<dbReference type="InterPro" id="IPR009057">
    <property type="entry name" value="Homeodomain-like_sf"/>
</dbReference>
<dbReference type="Pfam" id="PF25601">
    <property type="entry name" value="AAA_lid_14"/>
    <property type="match status" value="1"/>
</dbReference>
<dbReference type="Gene3D" id="1.10.8.60">
    <property type="match status" value="1"/>
</dbReference>
<dbReference type="GO" id="GO:0003677">
    <property type="term" value="F:DNA binding"/>
    <property type="evidence" value="ECO:0007669"/>
    <property type="project" value="UniProtKB-KW"/>
</dbReference>
<organism evidence="8 9">
    <name type="scientific">Sporolituus thermophilus DSM 23256</name>
    <dbReference type="NCBI Taxonomy" id="1123285"/>
    <lineage>
        <taxon>Bacteria</taxon>
        <taxon>Bacillati</taxon>
        <taxon>Bacillota</taxon>
        <taxon>Negativicutes</taxon>
        <taxon>Selenomonadales</taxon>
        <taxon>Sporomusaceae</taxon>
        <taxon>Sporolituus</taxon>
    </lineage>
</organism>
<evidence type="ECO:0000256" key="3">
    <source>
        <dbReference type="ARBA" id="ARBA00023015"/>
    </source>
</evidence>
<evidence type="ECO:0000259" key="7">
    <source>
        <dbReference type="PROSITE" id="PS50112"/>
    </source>
</evidence>
<dbReference type="Pfam" id="PF00158">
    <property type="entry name" value="Sigma54_activat"/>
    <property type="match status" value="1"/>
</dbReference>
<evidence type="ECO:0000313" key="8">
    <source>
        <dbReference type="EMBL" id="SDF03771.1"/>
    </source>
</evidence>
<keyword evidence="4 8" id="KW-0238">DNA-binding</keyword>
<dbReference type="SUPFAM" id="SSF52540">
    <property type="entry name" value="P-loop containing nucleoside triphosphate hydrolases"/>
    <property type="match status" value="1"/>
</dbReference>
<dbReference type="FunFam" id="3.40.50.300:FF:000006">
    <property type="entry name" value="DNA-binding transcriptional regulator NtrC"/>
    <property type="match status" value="1"/>
</dbReference>
<dbReference type="Gene3D" id="3.40.50.300">
    <property type="entry name" value="P-loop containing nucleotide triphosphate hydrolases"/>
    <property type="match status" value="1"/>
</dbReference>
<dbReference type="SMART" id="SM00091">
    <property type="entry name" value="PAS"/>
    <property type="match status" value="1"/>
</dbReference>
<feature type="domain" description="PAS" evidence="7">
    <location>
        <begin position="17"/>
        <end position="62"/>
    </location>
</feature>
<dbReference type="InterPro" id="IPR025944">
    <property type="entry name" value="Sigma_54_int_dom_CS"/>
</dbReference>
<dbReference type="STRING" id="1123285.SAMN05660235_00257"/>
<dbReference type="PROSITE" id="PS50112">
    <property type="entry name" value="PAS"/>
    <property type="match status" value="1"/>
</dbReference>
<dbReference type="InterPro" id="IPR002078">
    <property type="entry name" value="Sigma_54_int"/>
</dbReference>
<dbReference type="SUPFAM" id="SSF46689">
    <property type="entry name" value="Homeodomain-like"/>
    <property type="match status" value="1"/>
</dbReference>
<gene>
    <name evidence="8" type="ORF">SAMN05660235_00257</name>
</gene>
<dbReference type="InterPro" id="IPR025943">
    <property type="entry name" value="Sigma_54_int_dom_ATP-bd_2"/>
</dbReference>
<keyword evidence="1" id="KW-0547">Nucleotide-binding</keyword>
<dbReference type="PROSITE" id="PS00688">
    <property type="entry name" value="SIGMA54_INTERACT_3"/>
    <property type="match status" value="1"/>
</dbReference>
<evidence type="ECO:0000256" key="1">
    <source>
        <dbReference type="ARBA" id="ARBA00022741"/>
    </source>
</evidence>
<keyword evidence="2" id="KW-0067">ATP-binding</keyword>
<dbReference type="InterPro" id="IPR013767">
    <property type="entry name" value="PAS_fold"/>
</dbReference>
<dbReference type="PANTHER" id="PTHR32071:SF57">
    <property type="entry name" value="C4-DICARBOXYLATE TRANSPORT TRANSCRIPTIONAL REGULATORY PROTEIN DCTD"/>
    <property type="match status" value="1"/>
</dbReference>
<dbReference type="Proteomes" id="UP000243333">
    <property type="component" value="Unassembled WGS sequence"/>
</dbReference>
<dbReference type="SMART" id="SM00382">
    <property type="entry name" value="AAA"/>
    <property type="match status" value="1"/>
</dbReference>
<name>A0A1G7HTF6_9FIRM</name>
<dbReference type="PROSITE" id="PS00676">
    <property type="entry name" value="SIGMA54_INTERACT_2"/>
    <property type="match status" value="1"/>
</dbReference>
<dbReference type="InterPro" id="IPR027417">
    <property type="entry name" value="P-loop_NTPase"/>
</dbReference>
<protein>
    <submittedName>
        <fullName evidence="8">Transcriptional regulator containing PAS, AAA-type ATPase, and DNA-binding Fis domains</fullName>
    </submittedName>
</protein>
<dbReference type="InterPro" id="IPR035965">
    <property type="entry name" value="PAS-like_dom_sf"/>
</dbReference>
<accession>A0A1G7HTF6</accession>